<evidence type="ECO:0000256" key="7">
    <source>
        <dbReference type="PROSITE-ProRule" id="PRU00283"/>
    </source>
</evidence>
<protein>
    <recommendedName>
        <fullName evidence="8">Kinesin-like protein</fullName>
    </recommendedName>
</protein>
<comment type="subcellular location">
    <subcellularLocation>
        <location evidence="1">Cytoplasm</location>
        <location evidence="1">Cytoskeleton</location>
    </subcellularLocation>
</comment>
<evidence type="ECO:0000256" key="3">
    <source>
        <dbReference type="ARBA" id="ARBA00022840"/>
    </source>
</evidence>
<dbReference type="EMBL" id="KB740914">
    <property type="protein sequence ID" value="ENN78402.1"/>
    <property type="molecule type" value="Genomic_DNA"/>
</dbReference>
<evidence type="ECO:0000313" key="9">
    <source>
        <dbReference type="EMBL" id="ENN78402.1"/>
    </source>
</evidence>
<name>N6UIC5_DENPD</name>
<evidence type="ECO:0000256" key="6">
    <source>
        <dbReference type="ARBA" id="ARBA00023212"/>
    </source>
</evidence>
<dbReference type="HOGENOM" id="CLU_336058_0_0_1"/>
<accession>N6UIC5</accession>
<dbReference type="Pfam" id="PF00225">
    <property type="entry name" value="Kinesin"/>
    <property type="match status" value="1"/>
</dbReference>
<keyword evidence="6" id="KW-0963">Cytoplasm</keyword>
<evidence type="ECO:0000256" key="2">
    <source>
        <dbReference type="ARBA" id="ARBA00022741"/>
    </source>
</evidence>
<dbReference type="OrthoDB" id="6781984at2759"/>
<evidence type="ECO:0000256" key="5">
    <source>
        <dbReference type="ARBA" id="ARBA00023175"/>
    </source>
</evidence>
<dbReference type="InterPro" id="IPR001752">
    <property type="entry name" value="Kinesin_motor_dom"/>
</dbReference>
<dbReference type="InterPro" id="IPR027417">
    <property type="entry name" value="P-loop_NTPase"/>
</dbReference>
<dbReference type="GO" id="GO:0005874">
    <property type="term" value="C:microtubule"/>
    <property type="evidence" value="ECO:0007669"/>
    <property type="project" value="UniProtKB-KW"/>
</dbReference>
<dbReference type="PRINTS" id="PR00380">
    <property type="entry name" value="KINESINHEAVY"/>
</dbReference>
<dbReference type="GO" id="GO:0005524">
    <property type="term" value="F:ATP binding"/>
    <property type="evidence" value="ECO:0007669"/>
    <property type="project" value="UniProtKB-UniRule"/>
</dbReference>
<feature type="non-terminal residue" evidence="9">
    <location>
        <position position="1"/>
    </location>
</feature>
<proteinExistence type="inferred from homology"/>
<gene>
    <name evidence="9" type="ORF">YQE_05202</name>
</gene>
<evidence type="ECO:0000256" key="1">
    <source>
        <dbReference type="ARBA" id="ARBA00004245"/>
    </source>
</evidence>
<reference evidence="9" key="1">
    <citation type="journal article" date="2013" name="Genome Biol.">
        <title>Draft genome of the mountain pine beetle, Dendroctonus ponderosae Hopkins, a major forest pest.</title>
        <authorList>
            <person name="Keeling C.I."/>
            <person name="Yuen M.M."/>
            <person name="Liao N.Y."/>
            <person name="Docking T.R."/>
            <person name="Chan S.K."/>
            <person name="Taylor G.A."/>
            <person name="Palmquist D.L."/>
            <person name="Jackman S.D."/>
            <person name="Nguyen A."/>
            <person name="Li M."/>
            <person name="Henderson H."/>
            <person name="Janes J.K."/>
            <person name="Zhao Y."/>
            <person name="Pandoh P."/>
            <person name="Moore R."/>
            <person name="Sperling F.A."/>
            <person name="Huber D.P."/>
            <person name="Birol I."/>
            <person name="Jones S.J."/>
            <person name="Bohlmann J."/>
        </authorList>
    </citation>
    <scope>NUCLEOTIDE SEQUENCE</scope>
</reference>
<keyword evidence="2 7" id="KW-0547">Nucleotide-binding</keyword>
<keyword evidence="5 7" id="KW-0505">Motor protein</keyword>
<dbReference type="GO" id="GO:0007018">
    <property type="term" value="P:microtubule-based movement"/>
    <property type="evidence" value="ECO:0007669"/>
    <property type="project" value="InterPro"/>
</dbReference>
<evidence type="ECO:0000256" key="8">
    <source>
        <dbReference type="RuleBase" id="RU000394"/>
    </source>
</evidence>
<dbReference type="PANTHER" id="PTHR47968:SF75">
    <property type="entry name" value="CENTROMERE-ASSOCIATED PROTEIN E"/>
    <property type="match status" value="1"/>
</dbReference>
<keyword evidence="6" id="KW-0206">Cytoskeleton</keyword>
<comment type="similarity">
    <text evidence="7 8">Belongs to the TRAFAC class myosin-kinesin ATPase superfamily. Kinesin family.</text>
</comment>
<dbReference type="GO" id="GO:0008017">
    <property type="term" value="F:microtubule binding"/>
    <property type="evidence" value="ECO:0007669"/>
    <property type="project" value="InterPro"/>
</dbReference>
<dbReference type="GO" id="GO:0000278">
    <property type="term" value="P:mitotic cell cycle"/>
    <property type="evidence" value="ECO:0007669"/>
    <property type="project" value="TreeGrafter"/>
</dbReference>
<organism evidence="9">
    <name type="scientific">Dendroctonus ponderosae</name>
    <name type="common">Mountain pine beetle</name>
    <dbReference type="NCBI Taxonomy" id="77166"/>
    <lineage>
        <taxon>Eukaryota</taxon>
        <taxon>Metazoa</taxon>
        <taxon>Ecdysozoa</taxon>
        <taxon>Arthropoda</taxon>
        <taxon>Hexapoda</taxon>
        <taxon>Insecta</taxon>
        <taxon>Pterygota</taxon>
        <taxon>Neoptera</taxon>
        <taxon>Endopterygota</taxon>
        <taxon>Coleoptera</taxon>
        <taxon>Polyphaga</taxon>
        <taxon>Cucujiformia</taxon>
        <taxon>Curculionidae</taxon>
        <taxon>Scolytinae</taxon>
        <taxon>Dendroctonus</taxon>
    </lineage>
</organism>
<dbReference type="SUPFAM" id="SSF52540">
    <property type="entry name" value="P-loop containing nucleoside triphosphate hydrolases"/>
    <property type="match status" value="1"/>
</dbReference>
<dbReference type="PANTHER" id="PTHR47968">
    <property type="entry name" value="CENTROMERE PROTEIN E"/>
    <property type="match status" value="1"/>
</dbReference>
<dbReference type="SMART" id="SM00129">
    <property type="entry name" value="KISc"/>
    <property type="match status" value="1"/>
</dbReference>
<sequence length="849" mass="98151">TAVRIRPYISWEKTANIKPLWQVKANSIVQILDETLIGESYTFGKKLNEVFILFFNTAACSYLFSCYIDHIFEENKTNQDVYRDIVKPLVISCLQGINSTIFAYGQTSSGKTHTMLGDKGTPGIIGLAVDDVFGHMEEKSTDNFILRCSYLEIYNEKINDLLHSNVTDLKIREDVNQGVHVIVKEEIIRTPEELFTLMKRGMKSRKVGSTDMNERSSRSHSIFKLSQSEGLKGSYTESTLSLVDLAGSERVGQMKMGKDRQLEGVSINKSLTALGLVIRKLSEGESFINYRDSKLTRILQHSLGGNSKTLIIATITVAVSEETKSTLDFAHRAKFVKNRPVVNRRVTDKDQLKEYESLCQNYKVQIEKLTGEKLDHEKKINALEGKIQCIEKFSDFGQKSTIRHQVPSRRHTFAHFKPESTRNPLPFSLLSIDEECLMGDIDTPSKSVIQSDEIETDVIDDGENIMTPNRKPPFEDLDSPKTALTRLKVEKELMEQSYQNLVLFTNLENQIKLECDELKEMRDLCDRLRNDNLELREDRPILLAKVEYFHNQLITLQTILGGSVERNSEHLYTIPEEKIDFFLEDTELTEKISDDEEKVRFKHELSKKDDIIDALEAELNNQKVRFESVLTEMNKLKEHITDKNLNIEKLNSIITQDRNIKEAELDILNCKIQELTCYKEEMHNKLSELSQKDDIIDALEEDLNNQKVRFESVLTEMNKLKEDITDKNLNIEKLNSIITQDRNIKEAELDILNCKIQELTCYKEEMQNKLSELSQKDDIIVAPEEELNNQKMIRNYQERELELDNKLMKYEQCEKVDKETQATCDLQQKYNALKRILRLRKREAMSTES</sequence>
<keyword evidence="3 7" id="KW-0067">ATP-binding</keyword>
<dbReference type="InterPro" id="IPR027640">
    <property type="entry name" value="Kinesin-like_fam"/>
</dbReference>
<feature type="binding site" evidence="7">
    <location>
        <begin position="105"/>
        <end position="112"/>
    </location>
    <ligand>
        <name>ATP</name>
        <dbReference type="ChEBI" id="CHEBI:30616"/>
    </ligand>
</feature>
<dbReference type="InterPro" id="IPR036961">
    <property type="entry name" value="Kinesin_motor_dom_sf"/>
</dbReference>
<keyword evidence="4" id="KW-0175">Coiled coil</keyword>
<dbReference type="PROSITE" id="PS50067">
    <property type="entry name" value="KINESIN_MOTOR_2"/>
    <property type="match status" value="1"/>
</dbReference>
<dbReference type="GO" id="GO:0003777">
    <property type="term" value="F:microtubule motor activity"/>
    <property type="evidence" value="ECO:0007669"/>
    <property type="project" value="InterPro"/>
</dbReference>
<dbReference type="AlphaFoldDB" id="N6UIC5"/>
<keyword evidence="8" id="KW-0493">Microtubule</keyword>
<dbReference type="PROSITE" id="PS00411">
    <property type="entry name" value="KINESIN_MOTOR_1"/>
    <property type="match status" value="1"/>
</dbReference>
<dbReference type="InterPro" id="IPR019821">
    <property type="entry name" value="Kinesin_motor_CS"/>
</dbReference>
<dbReference type="Gene3D" id="3.40.850.10">
    <property type="entry name" value="Kinesin motor domain"/>
    <property type="match status" value="1"/>
</dbReference>
<dbReference type="OMA" id="IQELTCY"/>
<evidence type="ECO:0000256" key="4">
    <source>
        <dbReference type="ARBA" id="ARBA00023054"/>
    </source>
</evidence>